<sequence length="162" mass="17412">MVSFVALLALSASALASPVALQERETVIPNNWHWSVTGWEASCIRSLCTYLFNVTVPSVENISGVSATCIGYENGGYKKENTYADCNVFAGAKNNEVAAKFSTRPAEGDNNPGEIFVSFKQLGDGKSKATYTYAGRAGIVFNHGLYEVPRFEIGAENVTAVL</sequence>
<dbReference type="Proteomes" id="UP000472372">
    <property type="component" value="Chromosome 5"/>
</dbReference>
<organism evidence="1 2">
    <name type="scientific">Pyrenophora teres f. teres</name>
    <dbReference type="NCBI Taxonomy" id="97479"/>
    <lineage>
        <taxon>Eukaryota</taxon>
        <taxon>Fungi</taxon>
        <taxon>Dikarya</taxon>
        <taxon>Ascomycota</taxon>
        <taxon>Pezizomycotina</taxon>
        <taxon>Dothideomycetes</taxon>
        <taxon>Pleosporomycetidae</taxon>
        <taxon>Pleosporales</taxon>
        <taxon>Pleosporineae</taxon>
        <taxon>Pleosporaceae</taxon>
        <taxon>Pyrenophora</taxon>
    </lineage>
</organism>
<gene>
    <name evidence="1" type="ORF">PTTW11_05485</name>
</gene>
<accession>A0A6S6W1V5</accession>
<proteinExistence type="predicted"/>
<dbReference type="EMBL" id="HG992981">
    <property type="protein sequence ID" value="CAE7173678.1"/>
    <property type="molecule type" value="Genomic_DNA"/>
</dbReference>
<protein>
    <submittedName>
        <fullName evidence="1">Uncharacterized protein</fullName>
    </submittedName>
</protein>
<evidence type="ECO:0000313" key="2">
    <source>
        <dbReference type="Proteomes" id="UP000472372"/>
    </source>
</evidence>
<dbReference type="AlphaFoldDB" id="A0A6S6W1V5"/>
<name>A0A6S6W1V5_9PLEO</name>
<reference evidence="1" key="1">
    <citation type="submission" date="2021-02" db="EMBL/GenBank/DDBJ databases">
        <authorList>
            <person name="Syme A R."/>
            <person name="Syme A R."/>
            <person name="Moolhuijzen P."/>
        </authorList>
    </citation>
    <scope>NUCLEOTIDE SEQUENCE</scope>
    <source>
        <strain evidence="1">W1-1</strain>
    </source>
</reference>
<evidence type="ECO:0000313" key="1">
    <source>
        <dbReference type="EMBL" id="CAE7173678.1"/>
    </source>
</evidence>